<dbReference type="WBParaSite" id="TREG1_75880.3">
    <property type="protein sequence ID" value="TREG1_75880.3"/>
    <property type="gene ID" value="TREG1_75880"/>
</dbReference>
<accession>A0AA85KDK4</accession>
<protein>
    <submittedName>
        <fullName evidence="3 4">Uncharacterized protein</fullName>
    </submittedName>
</protein>
<evidence type="ECO:0000313" key="2">
    <source>
        <dbReference type="Proteomes" id="UP000050795"/>
    </source>
</evidence>
<reference evidence="3 4" key="2">
    <citation type="submission" date="2023-11" db="UniProtKB">
        <authorList>
            <consortium name="WormBaseParasite"/>
        </authorList>
    </citation>
    <scope>IDENTIFICATION</scope>
</reference>
<evidence type="ECO:0000256" key="1">
    <source>
        <dbReference type="SAM" id="MobiDB-lite"/>
    </source>
</evidence>
<dbReference type="WBParaSite" id="TREG1_75880.2">
    <property type="protein sequence ID" value="TREG1_75880.2"/>
    <property type="gene ID" value="TREG1_75880"/>
</dbReference>
<feature type="compositionally biased region" description="Acidic residues" evidence="1">
    <location>
        <begin position="168"/>
        <end position="178"/>
    </location>
</feature>
<feature type="compositionally biased region" description="Polar residues" evidence="1">
    <location>
        <begin position="153"/>
        <end position="164"/>
    </location>
</feature>
<feature type="region of interest" description="Disordered" evidence="1">
    <location>
        <begin position="79"/>
        <end position="103"/>
    </location>
</feature>
<organism evidence="2 3">
    <name type="scientific">Trichobilharzia regenti</name>
    <name type="common">Nasal bird schistosome</name>
    <dbReference type="NCBI Taxonomy" id="157069"/>
    <lineage>
        <taxon>Eukaryota</taxon>
        <taxon>Metazoa</taxon>
        <taxon>Spiralia</taxon>
        <taxon>Lophotrochozoa</taxon>
        <taxon>Platyhelminthes</taxon>
        <taxon>Trematoda</taxon>
        <taxon>Digenea</taxon>
        <taxon>Strigeidida</taxon>
        <taxon>Schistosomatoidea</taxon>
        <taxon>Schistosomatidae</taxon>
        <taxon>Trichobilharzia</taxon>
    </lineage>
</organism>
<keyword evidence="2" id="KW-1185">Reference proteome</keyword>
<dbReference type="Proteomes" id="UP000050795">
    <property type="component" value="Unassembled WGS sequence"/>
</dbReference>
<dbReference type="WBParaSite" id="TREG1_75880.1">
    <property type="protein sequence ID" value="TREG1_75880.1"/>
    <property type="gene ID" value="TREG1_75880"/>
</dbReference>
<proteinExistence type="predicted"/>
<reference evidence="2" key="1">
    <citation type="submission" date="2022-06" db="EMBL/GenBank/DDBJ databases">
        <authorList>
            <person name="Berger JAMES D."/>
            <person name="Berger JAMES D."/>
        </authorList>
    </citation>
    <scope>NUCLEOTIDE SEQUENCE [LARGE SCALE GENOMIC DNA]</scope>
</reference>
<name>A0AA85KDK4_TRIRE</name>
<evidence type="ECO:0000313" key="4">
    <source>
        <dbReference type="WBParaSite" id="TREG1_75880.2"/>
    </source>
</evidence>
<sequence>MTFTNIHIRCCTNENCSHYLNLLDCITYVDKFMYRGVELRGDNLLQGLPLLTPRLEHLNNGINGDKFLSEIKSKSDLSSENNFHAKLQPQPPPAALPSSSPYSTFSNLNSQESLRLCIAQENNNDMNPRCIITPIDTVSTCSEALRFDLSRNAFKSTPNDTPPINDSGDYDDDGDDDQECNRSSSTPGRDKDDTREPLSVFQINSQKVWTECLRAVESVNSIDCPEEIRSQLLLMCRADDPE</sequence>
<evidence type="ECO:0000313" key="3">
    <source>
        <dbReference type="WBParaSite" id="TREG1_75880.1"/>
    </source>
</evidence>
<feature type="region of interest" description="Disordered" evidence="1">
    <location>
        <begin position="153"/>
        <end position="197"/>
    </location>
</feature>
<dbReference type="AlphaFoldDB" id="A0AA85KDK4"/>